<accession>A0A9P5E8X6</accession>
<dbReference type="OrthoDB" id="1856718at2759"/>
<keyword evidence="7" id="KW-1185">Reference proteome</keyword>
<evidence type="ECO:0000313" key="7">
    <source>
        <dbReference type="Proteomes" id="UP000737391"/>
    </source>
</evidence>
<protein>
    <submittedName>
        <fullName evidence="6">NADPH-ferrihemo reductase</fullName>
    </submittedName>
</protein>
<feature type="domain" description="Sulfite reductase [NADPH] flavoprotein alpha-component-like FAD-binding" evidence="5">
    <location>
        <begin position="1"/>
        <end position="194"/>
    </location>
</feature>
<evidence type="ECO:0000256" key="4">
    <source>
        <dbReference type="ARBA" id="ARBA00023002"/>
    </source>
</evidence>
<gene>
    <name evidence="6" type="ORF">FAGAP_11326</name>
</gene>
<evidence type="ECO:0000256" key="2">
    <source>
        <dbReference type="ARBA" id="ARBA00022630"/>
    </source>
</evidence>
<dbReference type="PANTHER" id="PTHR19384:SF108">
    <property type="entry name" value="NADPH--CYTOCHROME P450 REDUCTASE"/>
    <property type="match status" value="1"/>
</dbReference>
<dbReference type="AlphaFoldDB" id="A0A9P5E8X6"/>
<dbReference type="SUPFAM" id="SSF63380">
    <property type="entry name" value="Riboflavin synthase domain-like"/>
    <property type="match status" value="1"/>
</dbReference>
<evidence type="ECO:0000313" key="6">
    <source>
        <dbReference type="EMBL" id="KAF4487827.1"/>
    </source>
</evidence>
<dbReference type="GO" id="GO:0050660">
    <property type="term" value="F:flavin adenine dinucleotide binding"/>
    <property type="evidence" value="ECO:0007669"/>
    <property type="project" value="TreeGrafter"/>
</dbReference>
<dbReference type="GO" id="GO:0010181">
    <property type="term" value="F:FMN binding"/>
    <property type="evidence" value="ECO:0007669"/>
    <property type="project" value="TreeGrafter"/>
</dbReference>
<evidence type="ECO:0000256" key="1">
    <source>
        <dbReference type="ARBA" id="ARBA00001974"/>
    </source>
</evidence>
<dbReference type="Gene3D" id="2.40.30.10">
    <property type="entry name" value="Translation factors"/>
    <property type="match status" value="1"/>
</dbReference>
<dbReference type="InterPro" id="IPR003097">
    <property type="entry name" value="CysJ-like_FAD-binding"/>
</dbReference>
<organism evidence="6 7">
    <name type="scientific">Fusarium agapanthi</name>
    <dbReference type="NCBI Taxonomy" id="1803897"/>
    <lineage>
        <taxon>Eukaryota</taxon>
        <taxon>Fungi</taxon>
        <taxon>Dikarya</taxon>
        <taxon>Ascomycota</taxon>
        <taxon>Pezizomycotina</taxon>
        <taxon>Sordariomycetes</taxon>
        <taxon>Hypocreomycetidae</taxon>
        <taxon>Hypocreales</taxon>
        <taxon>Nectriaceae</taxon>
        <taxon>Fusarium</taxon>
        <taxon>Fusarium fujikuroi species complex</taxon>
    </lineage>
</organism>
<keyword evidence="2" id="KW-0285">Flavoprotein</keyword>
<evidence type="ECO:0000259" key="5">
    <source>
        <dbReference type="Pfam" id="PF00667"/>
    </source>
</evidence>
<dbReference type="Proteomes" id="UP000737391">
    <property type="component" value="Unassembled WGS sequence"/>
</dbReference>
<name>A0A9P5E8X6_9HYPO</name>
<keyword evidence="3" id="KW-0274">FAD</keyword>
<dbReference type="Pfam" id="PF00667">
    <property type="entry name" value="FAD_binding_1"/>
    <property type="match status" value="1"/>
</dbReference>
<dbReference type="GO" id="GO:0003958">
    <property type="term" value="F:NADPH-hemoprotein reductase activity"/>
    <property type="evidence" value="ECO:0007669"/>
    <property type="project" value="TreeGrafter"/>
</dbReference>
<comment type="cofactor">
    <cofactor evidence="1">
        <name>FAD</name>
        <dbReference type="ChEBI" id="CHEBI:57692"/>
    </cofactor>
</comment>
<proteinExistence type="predicted"/>
<dbReference type="Gene3D" id="1.20.990.10">
    <property type="entry name" value="NADPH-cytochrome p450 Reductase, Chain A, domain 3"/>
    <property type="match status" value="1"/>
</dbReference>
<dbReference type="InterPro" id="IPR017938">
    <property type="entry name" value="Riboflavin_synthase-like_b-brl"/>
</dbReference>
<dbReference type="EMBL" id="LUFC02001045">
    <property type="protein sequence ID" value="KAF4487827.1"/>
    <property type="molecule type" value="Genomic_DNA"/>
</dbReference>
<evidence type="ECO:0000256" key="3">
    <source>
        <dbReference type="ARBA" id="ARBA00022827"/>
    </source>
</evidence>
<keyword evidence="4" id="KW-0560">Oxidoreductase</keyword>
<comment type="caution">
    <text evidence="6">The sequence shown here is derived from an EMBL/GenBank/DDBJ whole genome shotgun (WGS) entry which is preliminary data.</text>
</comment>
<reference evidence="6" key="1">
    <citation type="submission" date="2020-01" db="EMBL/GenBank/DDBJ databases">
        <title>Identification and distribution of gene clusters putatively required for synthesis of sphingolipid metabolism inhibitors in phylogenetically diverse species of the filamentous fungus Fusarium.</title>
        <authorList>
            <person name="Kim H.-S."/>
            <person name="Busman M."/>
            <person name="Brown D.W."/>
            <person name="Divon H."/>
            <person name="Uhlig S."/>
            <person name="Proctor R.H."/>
        </authorList>
    </citation>
    <scope>NUCLEOTIDE SEQUENCE</scope>
    <source>
        <strain evidence="6">NRRL 31653</strain>
    </source>
</reference>
<dbReference type="PANTHER" id="PTHR19384">
    <property type="entry name" value="NITRIC OXIDE SYNTHASE-RELATED"/>
    <property type="match status" value="1"/>
</dbReference>
<sequence length="243" mass="26699">MELDISDHPELRYRTGDHLAVYPINPDHEIQLLLRALDLEDRAEKPLLVQPLEEGVTIKIPSPTSALALFRYYLEISAPVSRETVGQLARFAPSAEVAQNLTTLGKSKEAYAEHIAKNHITLGRLLTLVAPGSVWDKLPLSYVVETLPTLQPRYYSISLSSTVSAHKLSITCGVDNSTLQRDPSRSIRGVTTNYLYALGKSLNGDSKQPEFGPEAPTYALSGPGDALKGHYVFACDLTLNFPQ</sequence>
<dbReference type="InterPro" id="IPR023173">
    <property type="entry name" value="NADPH_Cyt_P450_Rdtase_alpha"/>
</dbReference>
<dbReference type="GO" id="GO:0005829">
    <property type="term" value="C:cytosol"/>
    <property type="evidence" value="ECO:0007669"/>
    <property type="project" value="TreeGrafter"/>
</dbReference>